<keyword evidence="6 9" id="KW-0378">Hydrolase</keyword>
<dbReference type="PANTHER" id="PTHR24006">
    <property type="entry name" value="UBIQUITIN CARBOXYL-TERMINAL HYDROLASE"/>
    <property type="match status" value="1"/>
</dbReference>
<dbReference type="InterPro" id="IPR018200">
    <property type="entry name" value="USP_CS"/>
</dbReference>
<comment type="catalytic activity">
    <reaction evidence="1 9">
        <text>Thiol-dependent hydrolysis of ester, thioester, amide, peptide and isopeptide bonds formed by the C-terminal Gly of ubiquitin (a 76-residue protein attached to proteins as an intracellular targeting signal).</text>
        <dbReference type="EC" id="3.4.19.12"/>
    </reaction>
</comment>
<dbReference type="PROSITE" id="PS50235">
    <property type="entry name" value="USP_3"/>
    <property type="match status" value="1"/>
</dbReference>
<dbReference type="PANTHER" id="PTHR24006:SF722">
    <property type="entry name" value="UBIQUITIN CARBOXYL-TERMINAL HYDROLASE 48"/>
    <property type="match status" value="1"/>
</dbReference>
<dbReference type="AlphaFoldDB" id="A0A9P6U8L6"/>
<dbReference type="InterPro" id="IPR006615">
    <property type="entry name" value="Pept_C19_DUSP"/>
</dbReference>
<dbReference type="EMBL" id="JAAAJA010000055">
    <property type="protein sequence ID" value="KAG0264211.1"/>
    <property type="molecule type" value="Genomic_DNA"/>
</dbReference>
<evidence type="ECO:0000256" key="9">
    <source>
        <dbReference type="RuleBase" id="RU366025"/>
    </source>
</evidence>
<keyword evidence="8" id="KW-0539">Nucleus</keyword>
<dbReference type="Gene3D" id="3.90.70.10">
    <property type="entry name" value="Cysteine proteinases"/>
    <property type="match status" value="1"/>
</dbReference>
<keyword evidence="7 9" id="KW-0788">Thiol protease</keyword>
<sequence>MALGAKRSDKQWRFVGRQVKDVKDLTVAHIRSVYGLGPDTHDSHKDLAGTPNIKEFKNNIDTVFPYCGNRYAPSMAETETRKKQSHGTCSAARCKDGNPHCLNYMGQDQWEKEDAFDKYFSVHGDKPNPELDKRSEDAPAGMKNLGATCYANSLLQVWFHDLAFRDSIYRCQFDEHSDKSMNALYQLQLLFAYLDCGSKNVYNPLSLVSSLKLDTTMQQDAQEFCNLFMARIDSQLQMQMEDPLRNFIKNQFQGHYTYNTTCKNCKKTSVKDCTFYELMLNITDNCTLMDCFEEYSCSTCGSLQEASREIKFDKLPVVLNIQLMRFVYDNITWTKKKSKDAIQFPQTIDFSGMLGSKNEVLYDLSAVLVHSGPSAHSGHFLAYVLDKKSNKWFVLNDEEVSDFNDTKFDPEDYSELSAKAKAKKTTMKSNATEDEKRLSVFSSRNAYMLTYTKRRVQPPIEPCAVPIVAMTLVNKDNAIFEAELEEYKLLDDDDSCYVSTEALARYMRFDSYIAPVQNDESTASALDNRDIICEHRKLCPISVLKSKRISEAFEVLARIFGPLSLPASDAEECMQCLNQLQPHLDSMKDISSRAASEKKELAGVVMRGMRIRHMDPGIRHYAISQGFMRKWLNYIKKPTVKERPSTIDNTTLLCNHGQLLFDPDNVVDAENEDGISVVKEEEWAYLQAVYGGGPEIVVTKTEVIQTDSDSDQSTVSVITESVPGVCSTCRNERILDFESTTLIIRVHSTEQSVVDSANAFADHAHGTKSAATTHGAIALGSVTSTTKRKQTLSTTDNELGMRRSKRSKAVKKTFKEIKIPVSKWDTVFDLKLKIMQKTDVVPLYQKLVYEDAELDKNEVTIADLRIQPNAMLSLVAFDQSMDDLDLSNFQDFAPTPGHEGGFGGTGLADEWP</sequence>
<dbReference type="GO" id="GO:0006508">
    <property type="term" value="P:proteolysis"/>
    <property type="evidence" value="ECO:0007669"/>
    <property type="project" value="UniProtKB-KW"/>
</dbReference>
<dbReference type="PROSITE" id="PS51283">
    <property type="entry name" value="DUSP"/>
    <property type="match status" value="1"/>
</dbReference>
<dbReference type="OrthoDB" id="289038at2759"/>
<dbReference type="InterPro" id="IPR028889">
    <property type="entry name" value="USP"/>
</dbReference>
<dbReference type="PROSITE" id="PS50053">
    <property type="entry name" value="UBIQUITIN_2"/>
    <property type="match status" value="1"/>
</dbReference>
<protein>
    <recommendedName>
        <fullName evidence="9">Ubiquitin carboxyl-terminal hydrolase</fullName>
        <ecNumber evidence="9">3.4.19.12</ecNumber>
    </recommendedName>
</protein>
<feature type="domain" description="DUSP" evidence="12">
    <location>
        <begin position="593"/>
        <end position="702"/>
    </location>
</feature>
<dbReference type="Proteomes" id="UP000726737">
    <property type="component" value="Unassembled WGS sequence"/>
</dbReference>
<keyword evidence="5 9" id="KW-0833">Ubl conjugation pathway</keyword>
<dbReference type="Gene3D" id="3.30.2230.10">
    <property type="entry name" value="DUSP-like"/>
    <property type="match status" value="1"/>
</dbReference>
<keyword evidence="4 9" id="KW-0645">Protease</keyword>
<dbReference type="InterPro" id="IPR050164">
    <property type="entry name" value="Peptidase_C19"/>
</dbReference>
<dbReference type="GO" id="GO:0005829">
    <property type="term" value="C:cytosol"/>
    <property type="evidence" value="ECO:0007669"/>
    <property type="project" value="TreeGrafter"/>
</dbReference>
<reference evidence="13" key="1">
    <citation type="journal article" date="2020" name="Fungal Divers.">
        <title>Resolving the Mortierellaceae phylogeny through synthesis of multi-gene phylogenetics and phylogenomics.</title>
        <authorList>
            <person name="Vandepol N."/>
            <person name="Liber J."/>
            <person name="Desiro A."/>
            <person name="Na H."/>
            <person name="Kennedy M."/>
            <person name="Barry K."/>
            <person name="Grigoriev I.V."/>
            <person name="Miller A.N."/>
            <person name="O'Donnell K."/>
            <person name="Stajich J.E."/>
            <person name="Bonito G."/>
        </authorList>
    </citation>
    <scope>NUCLEOTIDE SEQUENCE</scope>
    <source>
        <strain evidence="13">KOD948</strain>
    </source>
</reference>
<evidence type="ECO:0000259" key="11">
    <source>
        <dbReference type="PROSITE" id="PS50235"/>
    </source>
</evidence>
<evidence type="ECO:0000256" key="3">
    <source>
        <dbReference type="ARBA" id="ARBA00009085"/>
    </source>
</evidence>
<dbReference type="InterPro" id="IPR000626">
    <property type="entry name" value="Ubiquitin-like_dom"/>
</dbReference>
<organism evidence="13 14">
    <name type="scientific">Mortierella polycephala</name>
    <dbReference type="NCBI Taxonomy" id="41804"/>
    <lineage>
        <taxon>Eukaryota</taxon>
        <taxon>Fungi</taxon>
        <taxon>Fungi incertae sedis</taxon>
        <taxon>Mucoromycota</taxon>
        <taxon>Mortierellomycotina</taxon>
        <taxon>Mortierellomycetes</taxon>
        <taxon>Mortierellales</taxon>
        <taxon>Mortierellaceae</taxon>
        <taxon>Mortierella</taxon>
    </lineage>
</organism>
<comment type="caution">
    <text evidence="13">The sequence shown here is derived from an EMBL/GenBank/DDBJ whole genome shotgun (WGS) entry which is preliminary data.</text>
</comment>
<dbReference type="InterPro" id="IPR001394">
    <property type="entry name" value="Peptidase_C19_UCH"/>
</dbReference>
<dbReference type="GO" id="GO:0004843">
    <property type="term" value="F:cysteine-type deubiquitinase activity"/>
    <property type="evidence" value="ECO:0007669"/>
    <property type="project" value="UniProtKB-UniRule"/>
</dbReference>
<dbReference type="Gene3D" id="3.10.20.90">
    <property type="entry name" value="Phosphatidylinositol 3-kinase Catalytic Subunit, Chain A, domain 1"/>
    <property type="match status" value="1"/>
</dbReference>
<dbReference type="InterPro" id="IPR035927">
    <property type="entry name" value="DUSP-like_sf"/>
</dbReference>
<dbReference type="PROSITE" id="PS00972">
    <property type="entry name" value="USP_1"/>
    <property type="match status" value="1"/>
</dbReference>
<comment type="similarity">
    <text evidence="3 9">Belongs to the peptidase C19 family.</text>
</comment>
<evidence type="ECO:0000313" key="14">
    <source>
        <dbReference type="Proteomes" id="UP000726737"/>
    </source>
</evidence>
<name>A0A9P6U8L6_9FUNG</name>
<dbReference type="PROSITE" id="PS00973">
    <property type="entry name" value="USP_2"/>
    <property type="match status" value="1"/>
</dbReference>
<evidence type="ECO:0000256" key="2">
    <source>
        <dbReference type="ARBA" id="ARBA00004123"/>
    </source>
</evidence>
<dbReference type="Pfam" id="PF06337">
    <property type="entry name" value="DUSP"/>
    <property type="match status" value="1"/>
</dbReference>
<feature type="domain" description="Ubiquitin-like" evidence="10">
    <location>
        <begin position="808"/>
        <end position="875"/>
    </location>
</feature>
<evidence type="ECO:0000256" key="7">
    <source>
        <dbReference type="ARBA" id="ARBA00022807"/>
    </source>
</evidence>
<comment type="subcellular location">
    <subcellularLocation>
        <location evidence="2">Nucleus</location>
    </subcellularLocation>
</comment>
<gene>
    <name evidence="13" type="ORF">BG011_007245</name>
</gene>
<dbReference type="GO" id="GO:0016579">
    <property type="term" value="P:protein deubiquitination"/>
    <property type="evidence" value="ECO:0007669"/>
    <property type="project" value="InterPro"/>
</dbReference>
<dbReference type="EC" id="3.4.19.12" evidence="9"/>
<evidence type="ECO:0000259" key="10">
    <source>
        <dbReference type="PROSITE" id="PS50053"/>
    </source>
</evidence>
<evidence type="ECO:0000256" key="8">
    <source>
        <dbReference type="ARBA" id="ARBA00023242"/>
    </source>
</evidence>
<evidence type="ECO:0000256" key="6">
    <source>
        <dbReference type="ARBA" id="ARBA00022801"/>
    </source>
</evidence>
<accession>A0A9P6U8L6</accession>
<dbReference type="Pfam" id="PF00443">
    <property type="entry name" value="UCH"/>
    <property type="match status" value="1"/>
</dbReference>
<dbReference type="SUPFAM" id="SSF143791">
    <property type="entry name" value="DUSP-like"/>
    <property type="match status" value="1"/>
</dbReference>
<dbReference type="SUPFAM" id="SSF54236">
    <property type="entry name" value="Ubiquitin-like"/>
    <property type="match status" value="1"/>
</dbReference>
<evidence type="ECO:0000256" key="4">
    <source>
        <dbReference type="ARBA" id="ARBA00022670"/>
    </source>
</evidence>
<dbReference type="GO" id="GO:0005634">
    <property type="term" value="C:nucleus"/>
    <property type="evidence" value="ECO:0007669"/>
    <property type="project" value="UniProtKB-SubCell"/>
</dbReference>
<evidence type="ECO:0000256" key="5">
    <source>
        <dbReference type="ARBA" id="ARBA00022786"/>
    </source>
</evidence>
<dbReference type="InterPro" id="IPR038765">
    <property type="entry name" value="Papain-like_cys_pep_sf"/>
</dbReference>
<evidence type="ECO:0000256" key="1">
    <source>
        <dbReference type="ARBA" id="ARBA00000707"/>
    </source>
</evidence>
<evidence type="ECO:0000313" key="13">
    <source>
        <dbReference type="EMBL" id="KAG0264211.1"/>
    </source>
</evidence>
<keyword evidence="14" id="KW-1185">Reference proteome</keyword>
<proteinExistence type="inferred from homology"/>
<feature type="domain" description="USP" evidence="11">
    <location>
        <begin position="140"/>
        <end position="454"/>
    </location>
</feature>
<dbReference type="SUPFAM" id="SSF54001">
    <property type="entry name" value="Cysteine proteinases"/>
    <property type="match status" value="1"/>
</dbReference>
<dbReference type="InterPro" id="IPR029071">
    <property type="entry name" value="Ubiquitin-like_domsf"/>
</dbReference>
<dbReference type="Pfam" id="PF00240">
    <property type="entry name" value="ubiquitin"/>
    <property type="match status" value="1"/>
</dbReference>
<evidence type="ECO:0000259" key="12">
    <source>
        <dbReference type="PROSITE" id="PS51283"/>
    </source>
</evidence>